<dbReference type="Pfam" id="PF00069">
    <property type="entry name" value="Pkinase"/>
    <property type="match status" value="1"/>
</dbReference>
<evidence type="ECO:0000256" key="4">
    <source>
        <dbReference type="ARBA" id="ARBA00022741"/>
    </source>
</evidence>
<dbReference type="SUPFAM" id="SSF56112">
    <property type="entry name" value="Protein kinase-like (PK-like)"/>
    <property type="match status" value="1"/>
</dbReference>
<keyword evidence="6" id="KW-0067">ATP-binding</keyword>
<name>A0ABU4LGN9_9ACTN</name>
<dbReference type="PROSITE" id="PS50011">
    <property type="entry name" value="PROTEIN_KINASE_DOM"/>
    <property type="match status" value="1"/>
</dbReference>
<organism evidence="8 9">
    <name type="scientific">Streptomyces griseiscabiei</name>
    <dbReference type="NCBI Taxonomy" id="2993540"/>
    <lineage>
        <taxon>Bacteria</taxon>
        <taxon>Bacillati</taxon>
        <taxon>Actinomycetota</taxon>
        <taxon>Actinomycetes</taxon>
        <taxon>Kitasatosporales</taxon>
        <taxon>Streptomycetaceae</taxon>
        <taxon>Streptomyces</taxon>
    </lineage>
</organism>
<keyword evidence="5 8" id="KW-0418">Kinase</keyword>
<evidence type="ECO:0000256" key="1">
    <source>
        <dbReference type="ARBA" id="ARBA00012513"/>
    </source>
</evidence>
<evidence type="ECO:0000256" key="5">
    <source>
        <dbReference type="ARBA" id="ARBA00022777"/>
    </source>
</evidence>
<dbReference type="InterPro" id="IPR011009">
    <property type="entry name" value="Kinase-like_dom_sf"/>
</dbReference>
<evidence type="ECO:0000256" key="3">
    <source>
        <dbReference type="ARBA" id="ARBA00022679"/>
    </source>
</evidence>
<reference evidence="8 9" key="1">
    <citation type="journal article" date="2023" name="Microb. Genom.">
        <title>Mesoterricola silvestris gen. nov., sp. nov., Mesoterricola sediminis sp. nov., Geothrix oryzae sp. nov., Geothrix edaphica sp. nov., Geothrix rubra sp. nov., and Geothrix limicola sp. nov., six novel members of Acidobacteriota isolated from soils.</title>
        <authorList>
            <person name="Weisberg A.J."/>
            <person name="Pearce E."/>
            <person name="Kramer C.G."/>
            <person name="Chang J.H."/>
            <person name="Clarke C.R."/>
        </authorList>
    </citation>
    <scope>NUCLEOTIDE SEQUENCE [LARGE SCALE GENOMIC DNA]</scope>
    <source>
        <strain evidence="8 9">NRRL_B-2795</strain>
    </source>
</reference>
<keyword evidence="2" id="KW-0723">Serine/threonine-protein kinase</keyword>
<proteinExistence type="predicted"/>
<keyword evidence="3" id="KW-0808">Transferase</keyword>
<evidence type="ECO:0000313" key="9">
    <source>
        <dbReference type="Proteomes" id="UP001271723"/>
    </source>
</evidence>
<protein>
    <recommendedName>
        <fullName evidence="1">non-specific serine/threonine protein kinase</fullName>
        <ecNumber evidence="1">2.7.11.1</ecNumber>
    </recommendedName>
</protein>
<evidence type="ECO:0000256" key="2">
    <source>
        <dbReference type="ARBA" id="ARBA00022527"/>
    </source>
</evidence>
<dbReference type="EMBL" id="JARAVY010000024">
    <property type="protein sequence ID" value="MDX2914954.1"/>
    <property type="molecule type" value="Genomic_DNA"/>
</dbReference>
<sequence>MGADETTVDPRSLYRLDGKTLGPGGYADVRRAWHRGSKEEVALKRPLPVPQAKERIRREIEAQTSLHHPNIMPIRDHDPGYEWYTMPIADGSLTKLRGELDEENLVSILLNLAEALEIAHKRKLVHRDIAPGNILALPESGTVKRRWVVADWGMVTRPYSPNSSPLTRTNQEIGTDGYAAPELSENPREATPAADVYSLGRVAAWFLTGQRPKAGRPLLPDGTYLHWRPFIWECTQEEIARRVKDMPALRKLLARVPESRDEPVEARAEKITEDILLGKTTEIETLVTLAMAYPNSHAIFFDNLAPLTSSLVAEWTRKNPDRASELAITMARHLSESPWEDRDRDYMGTPLSFIHTILRTLISAKQIGLAQDAAPSFFAADAHCGYLEQTRRTTEWLDELEGQAERAISRALTGSGSTVLAYYGALGWTPRSAILATLINP</sequence>
<feature type="domain" description="Protein kinase" evidence="7">
    <location>
        <begin position="15"/>
        <end position="300"/>
    </location>
</feature>
<dbReference type="Gene3D" id="1.10.510.10">
    <property type="entry name" value="Transferase(Phosphotransferase) domain 1"/>
    <property type="match status" value="1"/>
</dbReference>
<dbReference type="SMART" id="SM00219">
    <property type="entry name" value="TyrKc"/>
    <property type="match status" value="1"/>
</dbReference>
<evidence type="ECO:0000259" key="7">
    <source>
        <dbReference type="PROSITE" id="PS50011"/>
    </source>
</evidence>
<dbReference type="InterPro" id="IPR000719">
    <property type="entry name" value="Prot_kinase_dom"/>
</dbReference>
<dbReference type="RefSeq" id="WP_086755921.1">
    <property type="nucleotide sequence ID" value="NZ_JAGJBZ010000004.1"/>
</dbReference>
<dbReference type="GO" id="GO:0016301">
    <property type="term" value="F:kinase activity"/>
    <property type="evidence" value="ECO:0007669"/>
    <property type="project" value="UniProtKB-KW"/>
</dbReference>
<accession>A0ABU4LGN9</accession>
<evidence type="ECO:0000256" key="6">
    <source>
        <dbReference type="ARBA" id="ARBA00022840"/>
    </source>
</evidence>
<comment type="caution">
    <text evidence="8">The sequence shown here is derived from an EMBL/GenBank/DDBJ whole genome shotgun (WGS) entry which is preliminary data.</text>
</comment>
<dbReference type="CDD" id="cd14014">
    <property type="entry name" value="STKc_PknB_like"/>
    <property type="match status" value="1"/>
</dbReference>
<dbReference type="EC" id="2.7.11.1" evidence="1"/>
<dbReference type="PANTHER" id="PTHR43289">
    <property type="entry name" value="MITOGEN-ACTIVATED PROTEIN KINASE KINASE KINASE 20-RELATED"/>
    <property type="match status" value="1"/>
</dbReference>
<keyword evidence="9" id="KW-1185">Reference proteome</keyword>
<evidence type="ECO:0000313" key="8">
    <source>
        <dbReference type="EMBL" id="MDX2914954.1"/>
    </source>
</evidence>
<dbReference type="InterPro" id="IPR020635">
    <property type="entry name" value="Tyr_kinase_cat_dom"/>
</dbReference>
<dbReference type="PANTHER" id="PTHR43289:SF6">
    <property type="entry name" value="SERINE_THREONINE-PROTEIN KINASE NEKL-3"/>
    <property type="match status" value="1"/>
</dbReference>
<dbReference type="Proteomes" id="UP001271723">
    <property type="component" value="Unassembled WGS sequence"/>
</dbReference>
<keyword evidence="4" id="KW-0547">Nucleotide-binding</keyword>
<gene>
    <name evidence="8" type="ORF">PV517_40590</name>
</gene>